<dbReference type="KEGG" id="ril:CRIB_616"/>
<dbReference type="InterPro" id="IPR037012">
    <property type="entry name" value="NanQ/TabA/YiaL_sf"/>
</dbReference>
<evidence type="ECO:0000313" key="1">
    <source>
        <dbReference type="EMBL" id="CED93369.1"/>
    </source>
</evidence>
<dbReference type="NCBIfam" id="TIGR00022">
    <property type="entry name" value="YhcH/YjgK/YiaL family protein"/>
    <property type="match status" value="1"/>
</dbReference>
<dbReference type="Pfam" id="PF04074">
    <property type="entry name" value="DUF386"/>
    <property type="match status" value="1"/>
</dbReference>
<dbReference type="PANTHER" id="PTHR34986:SF1">
    <property type="entry name" value="PROTEIN YIAL"/>
    <property type="match status" value="1"/>
</dbReference>
<keyword evidence="2" id="KW-1185">Reference proteome</keyword>
<dbReference type="Gene3D" id="2.60.120.370">
    <property type="entry name" value="YhcH/YjgK/YiaL"/>
    <property type="match status" value="1"/>
</dbReference>
<dbReference type="EMBL" id="LN555523">
    <property type="protein sequence ID" value="CED93369.1"/>
    <property type="molecule type" value="Genomic_DNA"/>
</dbReference>
<reference evidence="1 2" key="1">
    <citation type="submission" date="2014-04" db="EMBL/GenBank/DDBJ databases">
        <authorList>
            <person name="Hornung B.V."/>
        </authorList>
    </citation>
    <scope>NUCLEOTIDE SEQUENCE [LARGE SCALE GENOMIC DNA]</scope>
    <source>
        <strain evidence="1 2">CRIB</strain>
    </source>
</reference>
<sequence length="150" mass="17839">MIFGNINHEKTYAKLDKDLFNCLEYTKNNNLVKLEKGSYEIDGKNIFVNIVEYDTCEKEDRFWEAHKKYIDIHFMIKGRERIELNFIENLTKKEYEEEGDFLSLDGESNSYVELCEGDFLICYPEDAHMTSLKVDEKENIKKAIFKVIIR</sequence>
<accession>A0A1V1HZR0</accession>
<dbReference type="PANTHER" id="PTHR34986">
    <property type="entry name" value="EVOLVED BETA-GALACTOSIDASE SUBUNIT BETA"/>
    <property type="match status" value="1"/>
</dbReference>
<protein>
    <submittedName>
        <fullName evidence="1">YhcH/YjgK/YiaL protein</fullName>
    </submittedName>
</protein>
<dbReference type="GO" id="GO:0005829">
    <property type="term" value="C:cytosol"/>
    <property type="evidence" value="ECO:0007669"/>
    <property type="project" value="TreeGrafter"/>
</dbReference>
<dbReference type="RefSeq" id="WP_180703092.1">
    <property type="nucleotide sequence ID" value="NZ_LN555523.1"/>
</dbReference>
<dbReference type="InterPro" id="IPR004375">
    <property type="entry name" value="NanQ/TabA/YiaL"/>
</dbReference>
<dbReference type="AlphaFoldDB" id="A0A1V1HZR0"/>
<dbReference type="GeneID" id="82204799"/>
<dbReference type="Proteomes" id="UP000245622">
    <property type="component" value="Chromosome 1"/>
</dbReference>
<dbReference type="SUPFAM" id="SSF51197">
    <property type="entry name" value="Clavaminate synthase-like"/>
    <property type="match status" value="1"/>
</dbReference>
<name>A0A1V1HZR0_9FIRM</name>
<proteinExistence type="predicted"/>
<gene>
    <name evidence="1" type="ORF">CRIB_616</name>
</gene>
<organism evidence="1 2">
    <name type="scientific">Romboutsia ilealis</name>
    <dbReference type="NCBI Taxonomy" id="1115758"/>
    <lineage>
        <taxon>Bacteria</taxon>
        <taxon>Bacillati</taxon>
        <taxon>Bacillota</taxon>
        <taxon>Clostridia</taxon>
        <taxon>Peptostreptococcales</taxon>
        <taxon>Peptostreptococcaceae</taxon>
        <taxon>Romboutsia</taxon>
    </lineage>
</organism>
<evidence type="ECO:0000313" key="2">
    <source>
        <dbReference type="Proteomes" id="UP000245622"/>
    </source>
</evidence>